<proteinExistence type="predicted"/>
<protein>
    <submittedName>
        <fullName evidence="1">Uncharacterized protein</fullName>
    </submittedName>
</protein>
<accession>A0A8B5Y6J7</accession>
<evidence type="ECO:0000313" key="2">
    <source>
        <dbReference type="Proteomes" id="UP000435910"/>
    </source>
</evidence>
<name>A0A8B5Y6J7_BACLI</name>
<gene>
    <name evidence="1" type="ORF">CHCC16736_0451</name>
</gene>
<sequence>MSATSEIYKRQHGMSVMEKYCIENGIRVYEKKGNEIKPKFYRVK</sequence>
<dbReference type="EMBL" id="NILC01000030">
    <property type="protein sequence ID" value="TWL21988.1"/>
    <property type="molecule type" value="Genomic_DNA"/>
</dbReference>
<comment type="caution">
    <text evidence="1">The sequence shown here is derived from an EMBL/GenBank/DDBJ whole genome shotgun (WGS) entry which is preliminary data.</text>
</comment>
<reference evidence="1 2" key="1">
    <citation type="submission" date="2019-06" db="EMBL/GenBank/DDBJ databases">
        <title>Genome sequence analysis of &gt;100 Bacillus licheniformis strains suggests intrinsic resistance to this species.</title>
        <authorList>
            <person name="Wels M."/>
            <person name="Siezen R.J."/>
            <person name="Johansen E."/>
            <person name="Stuer-Lauridsen B."/>
            <person name="Bjerre K."/>
            <person name="Nielsen B.K.K."/>
        </authorList>
    </citation>
    <scope>NUCLEOTIDE SEQUENCE [LARGE SCALE GENOMIC DNA]</scope>
    <source>
        <strain evidence="1 2">BAC-16736</strain>
    </source>
</reference>
<organism evidence="1 2">
    <name type="scientific">Bacillus licheniformis</name>
    <dbReference type="NCBI Taxonomy" id="1402"/>
    <lineage>
        <taxon>Bacteria</taxon>
        <taxon>Bacillati</taxon>
        <taxon>Bacillota</taxon>
        <taxon>Bacilli</taxon>
        <taxon>Bacillales</taxon>
        <taxon>Bacillaceae</taxon>
        <taxon>Bacillus</taxon>
    </lineage>
</organism>
<evidence type="ECO:0000313" key="1">
    <source>
        <dbReference type="EMBL" id="TWL21988.1"/>
    </source>
</evidence>
<dbReference type="AlphaFoldDB" id="A0A8B5Y6J7"/>
<dbReference type="RefSeq" id="WP_011201625.1">
    <property type="nucleotide sequence ID" value="NZ_JAPDGT010000001.1"/>
</dbReference>
<dbReference type="Proteomes" id="UP000435910">
    <property type="component" value="Unassembled WGS sequence"/>
</dbReference>